<proteinExistence type="predicted"/>
<dbReference type="KEGG" id="sha:SH0540"/>
<protein>
    <submittedName>
        <fullName evidence="1">Uncharacterized protein</fullName>
    </submittedName>
</protein>
<reference evidence="1 2" key="1">
    <citation type="journal article" date="2005" name="J. Bacteriol.">
        <title>Whole-genome sequencing of Staphylococcus haemolyticus uncovers the extreme plasticity of its genome and the evolution of human-colonizing staphylococcal species.</title>
        <authorList>
            <person name="Takeuchi F."/>
            <person name="Watanabe S."/>
            <person name="Baba T."/>
            <person name="Yuzawa H."/>
            <person name="Ito T."/>
            <person name="Morimoto Y."/>
            <person name="Kuroda M."/>
            <person name="Cui L."/>
            <person name="Takahashi M."/>
            <person name="Ankai A."/>
            <person name="Baba S."/>
            <person name="Fukui S."/>
            <person name="Lee J.C."/>
            <person name="Hiramatsu K."/>
        </authorList>
    </citation>
    <scope>NUCLEOTIDE SEQUENCE [LARGE SCALE GENOMIC DNA]</scope>
    <source>
        <strain evidence="1 2">JCSC1435</strain>
    </source>
</reference>
<dbReference type="EMBL" id="AP006716">
    <property type="protein sequence ID" value="BAE03849.1"/>
    <property type="molecule type" value="Genomic_DNA"/>
</dbReference>
<evidence type="ECO:0000313" key="1">
    <source>
        <dbReference type="EMBL" id="BAE03849.1"/>
    </source>
</evidence>
<dbReference type="Proteomes" id="UP000000543">
    <property type="component" value="Chromosome"/>
</dbReference>
<dbReference type="HOGENOM" id="CLU_2810343_0_0_9"/>
<dbReference type="AlphaFoldDB" id="Q4L926"/>
<name>Q4L926_STAHJ</name>
<accession>Q4L926</accession>
<gene>
    <name evidence="1" type="ordered locus">SH0540</name>
</gene>
<organism evidence="1 2">
    <name type="scientific">Staphylococcus haemolyticus (strain JCSC1435)</name>
    <dbReference type="NCBI Taxonomy" id="279808"/>
    <lineage>
        <taxon>Bacteria</taxon>
        <taxon>Bacillati</taxon>
        <taxon>Bacillota</taxon>
        <taxon>Bacilli</taxon>
        <taxon>Bacillales</taxon>
        <taxon>Staphylococcaceae</taxon>
        <taxon>Staphylococcus</taxon>
    </lineage>
</organism>
<evidence type="ECO:0000313" key="2">
    <source>
        <dbReference type="Proteomes" id="UP000000543"/>
    </source>
</evidence>
<sequence length="67" mass="7725">MNVNITFKNGFFNTYDRFIILAVAIWFKKALESSIFKSSQGPSKEKFIKKFYKLSKLGFGAPAKRIL</sequence>